<sequence>MRKASKFLNVTVISVLAASSLVALSGPVAAKEAATPKITSNAPAPGAKRLHFKVGPFEILPGQNSIDFTRGIPQPKVDGFVTAIRPDLRRADGTIPAVDVIHLHHGVWLNVSNRDATASTPERFFAAGEEKTATILPDGFGYPYKTTDRWLFNYMLHNLLAKKDVVWVTYDVDFIPASSKAGKSIIPARPIWMDIQNGGVYPVFDAHKGTGTDGVFTYPDQAVNPYPGKALNEWTVDRDMVLVAAGGHLHPGGLYNDLWLRRDGATVPKGGAKPGSSDTAHLFRSNAVYYEPAGAVSWDVAMTVTPQNYRVDLKKGDVLETTVAYDTAEASWYESMGIMVIWAADAEDVKGRVTDPFTKAVRTKAVLTHGHLAENNNHGGKPAPKDFVNALKLPNQVEQVTNIQIENFVYARGDLTVANSVPTVKQGQSITFDNSIDAPLANGIWHTITACKAPCNRSTGIAYPRANADIQFDSGELGIAGPPTADRLTWSTPSDLETGTYTYFCRVHPSMRGAFRVVAQ</sequence>
<dbReference type="EMBL" id="CAFAAH010000210">
    <property type="protein sequence ID" value="CAB4805708.1"/>
    <property type="molecule type" value="Genomic_DNA"/>
</dbReference>
<name>A0A6J6YE01_9ZZZZ</name>
<accession>A0A6J6YE01</accession>
<dbReference type="InterPro" id="IPR008972">
    <property type="entry name" value="Cupredoxin"/>
</dbReference>
<organism evidence="1">
    <name type="scientific">freshwater metagenome</name>
    <dbReference type="NCBI Taxonomy" id="449393"/>
    <lineage>
        <taxon>unclassified sequences</taxon>
        <taxon>metagenomes</taxon>
        <taxon>ecological metagenomes</taxon>
    </lineage>
</organism>
<proteinExistence type="predicted"/>
<dbReference type="SUPFAM" id="SSF49503">
    <property type="entry name" value="Cupredoxins"/>
    <property type="match status" value="1"/>
</dbReference>
<dbReference type="Gene3D" id="2.60.40.420">
    <property type="entry name" value="Cupredoxins - blue copper proteins"/>
    <property type="match status" value="1"/>
</dbReference>
<protein>
    <submittedName>
        <fullName evidence="1">Unannotated protein</fullName>
    </submittedName>
</protein>
<dbReference type="AlphaFoldDB" id="A0A6J6YE01"/>
<gene>
    <name evidence="1" type="ORF">UFOPK2996_01316</name>
</gene>
<reference evidence="1" key="1">
    <citation type="submission" date="2020-05" db="EMBL/GenBank/DDBJ databases">
        <authorList>
            <person name="Chiriac C."/>
            <person name="Salcher M."/>
            <person name="Ghai R."/>
            <person name="Kavagutti S V."/>
        </authorList>
    </citation>
    <scope>NUCLEOTIDE SEQUENCE</scope>
</reference>
<evidence type="ECO:0000313" key="1">
    <source>
        <dbReference type="EMBL" id="CAB4805708.1"/>
    </source>
</evidence>